<dbReference type="GO" id="GO:0005886">
    <property type="term" value="C:plasma membrane"/>
    <property type="evidence" value="ECO:0007669"/>
    <property type="project" value="TreeGrafter"/>
</dbReference>
<dbReference type="InterPro" id="IPR006750">
    <property type="entry name" value="YdcZ"/>
</dbReference>
<protein>
    <recommendedName>
        <fullName evidence="4">Transporter family-2 protein</fullName>
    </recommendedName>
</protein>
<keyword evidence="1" id="KW-1133">Transmembrane helix</keyword>
<accession>A0A0N7M8C3</accession>
<evidence type="ECO:0008006" key="4">
    <source>
        <dbReference type="Google" id="ProtNLM"/>
    </source>
</evidence>
<organism evidence="2 3">
    <name type="scientific">Ruegeria denitrificans</name>
    <dbReference type="NCBI Taxonomy" id="1715692"/>
    <lineage>
        <taxon>Bacteria</taxon>
        <taxon>Pseudomonadati</taxon>
        <taxon>Pseudomonadota</taxon>
        <taxon>Alphaproteobacteria</taxon>
        <taxon>Rhodobacterales</taxon>
        <taxon>Roseobacteraceae</taxon>
        <taxon>Ruegeria</taxon>
    </lineage>
</organism>
<dbReference type="STRING" id="1715692.RUE5091_00421"/>
<dbReference type="PANTHER" id="PTHR34821:SF2">
    <property type="entry name" value="INNER MEMBRANE PROTEIN YDCZ"/>
    <property type="match status" value="1"/>
</dbReference>
<dbReference type="Proteomes" id="UP000051260">
    <property type="component" value="Unassembled WGS sequence"/>
</dbReference>
<evidence type="ECO:0000256" key="1">
    <source>
        <dbReference type="SAM" id="Phobius"/>
    </source>
</evidence>
<evidence type="ECO:0000313" key="3">
    <source>
        <dbReference type="Proteomes" id="UP000051260"/>
    </source>
</evidence>
<feature type="transmembrane region" description="Helical" evidence="1">
    <location>
        <begin position="97"/>
        <end position="119"/>
    </location>
</feature>
<proteinExistence type="predicted"/>
<dbReference type="AlphaFoldDB" id="A0A0N7M8C3"/>
<dbReference type="Pfam" id="PF04657">
    <property type="entry name" value="DMT_YdcZ"/>
    <property type="match status" value="1"/>
</dbReference>
<gene>
    <name evidence="2" type="ORF">RUE5091_00421</name>
</gene>
<dbReference type="OrthoDB" id="7173290at2"/>
<keyword evidence="3" id="KW-1185">Reference proteome</keyword>
<dbReference type="RefSeq" id="WP_058280193.1">
    <property type="nucleotide sequence ID" value="NZ_CYUD01000001.1"/>
</dbReference>
<keyword evidence="1" id="KW-0812">Transmembrane</keyword>
<name>A0A0N7M8C3_9RHOB</name>
<feature type="transmembrane region" description="Helical" evidence="1">
    <location>
        <begin position="70"/>
        <end position="91"/>
    </location>
</feature>
<feature type="transmembrane region" description="Helical" evidence="1">
    <location>
        <begin position="36"/>
        <end position="58"/>
    </location>
</feature>
<reference evidence="3" key="1">
    <citation type="submission" date="2015-09" db="EMBL/GenBank/DDBJ databases">
        <authorList>
            <person name="Rodrigo-Torres L."/>
            <person name="Arahal D.R."/>
        </authorList>
    </citation>
    <scope>NUCLEOTIDE SEQUENCE [LARGE SCALE GENOMIC DNA]</scope>
    <source>
        <strain evidence="3">CECT 5091</strain>
    </source>
</reference>
<sequence length="145" mass="14651">MTQYAVIMLAAGIGVPILAALNAALGKLIGSPTTAAVVLFAIAFGATALVMVLFTGTGALPKVMQAPKHLLLAGVLIAFYVLSITHVAPHFGVGNAVFFVLLGQLISTAAIDHFGLFGAQITPLTWVRAGGIAVMAAGVAITQLA</sequence>
<dbReference type="EMBL" id="CYUD01000001">
    <property type="protein sequence ID" value="CUJ86086.1"/>
    <property type="molecule type" value="Genomic_DNA"/>
</dbReference>
<feature type="transmembrane region" description="Helical" evidence="1">
    <location>
        <begin position="126"/>
        <end position="144"/>
    </location>
</feature>
<dbReference type="PANTHER" id="PTHR34821">
    <property type="entry name" value="INNER MEMBRANE PROTEIN YDCZ"/>
    <property type="match status" value="1"/>
</dbReference>
<evidence type="ECO:0000313" key="2">
    <source>
        <dbReference type="EMBL" id="CUJ86086.1"/>
    </source>
</evidence>
<keyword evidence="1" id="KW-0472">Membrane</keyword>